<dbReference type="AlphaFoldDB" id="A0AAD6D0H9"/>
<accession>A0AAD6D0H9</accession>
<dbReference type="PANTHER" id="PTHR38794">
    <property type="entry name" value="INTEGRAL MEMBRANE PROTEIN"/>
    <property type="match status" value="1"/>
</dbReference>
<evidence type="ECO:0000313" key="4">
    <source>
        <dbReference type="Proteomes" id="UP001220324"/>
    </source>
</evidence>
<feature type="transmembrane region" description="Helical" evidence="1">
    <location>
        <begin position="172"/>
        <end position="196"/>
    </location>
</feature>
<keyword evidence="4" id="KW-1185">Reference proteome</keyword>
<keyword evidence="1" id="KW-0472">Membrane</keyword>
<evidence type="ECO:0000259" key="2">
    <source>
        <dbReference type="Pfam" id="PF20684"/>
    </source>
</evidence>
<proteinExistence type="predicted"/>
<feature type="domain" description="Rhodopsin" evidence="2">
    <location>
        <begin position="38"/>
        <end position="271"/>
    </location>
</feature>
<feature type="transmembrane region" description="Helical" evidence="1">
    <location>
        <begin position="131"/>
        <end position="152"/>
    </location>
</feature>
<feature type="transmembrane region" description="Helical" evidence="1">
    <location>
        <begin position="208"/>
        <end position="232"/>
    </location>
</feature>
<sequence length="362" mass="39782">MAGTLPPLFEISDEDHGGYAAVTVYTLLALTIVVVLTRLFSRWYIGRVIHSDDILLAAATLSGTLQSVIVQLAISNGLGRKRSTVDNHHFRSFLKYEYVAQILLIVTIALSKISSGLLFKSTLTSRKYTLANMSLIGAISAWAVGSILALALRCSLPTPWEWNLTEKCIDQAALFQAIAALNIITDVALVVLPCVLLRNVQLSRWKRFRIMALIASKLVVCAATGVEIHYILNLFKSPDLLWASTNSTVWDQVMMNLSLVTTALPSLGRLVVELQPDVYAFAIHDDPADAHRGDKYNISSVKRSFHTRTDPPLSPGTSVQVTSGWRESIRDDAESMEGLVSPPTNVIQQTIHFEVHSTSSNP</sequence>
<dbReference type="Pfam" id="PF20684">
    <property type="entry name" value="Fung_rhodopsin"/>
    <property type="match status" value="1"/>
</dbReference>
<reference evidence="3 4" key="1">
    <citation type="journal article" date="2023" name="IMA Fungus">
        <title>Comparative genomic study of the Penicillium genus elucidates a diverse pangenome and 15 lateral gene transfer events.</title>
        <authorList>
            <person name="Petersen C."/>
            <person name="Sorensen T."/>
            <person name="Nielsen M.R."/>
            <person name="Sondergaard T.E."/>
            <person name="Sorensen J.L."/>
            <person name="Fitzpatrick D.A."/>
            <person name="Frisvad J.C."/>
            <person name="Nielsen K.L."/>
        </authorList>
    </citation>
    <scope>NUCLEOTIDE SEQUENCE [LARGE SCALE GENOMIC DNA]</scope>
    <source>
        <strain evidence="3 4">IBT 35679</strain>
    </source>
</reference>
<dbReference type="InterPro" id="IPR049326">
    <property type="entry name" value="Rhodopsin_dom_fungi"/>
</dbReference>
<name>A0AAD6D0H9_9EURO</name>
<comment type="caution">
    <text evidence="3">The sequence shown here is derived from an EMBL/GenBank/DDBJ whole genome shotgun (WGS) entry which is preliminary data.</text>
</comment>
<protein>
    <recommendedName>
        <fullName evidence="2">Rhodopsin domain-containing protein</fullName>
    </recommendedName>
</protein>
<organism evidence="3 4">
    <name type="scientific">Penicillium frequentans</name>
    <dbReference type="NCBI Taxonomy" id="3151616"/>
    <lineage>
        <taxon>Eukaryota</taxon>
        <taxon>Fungi</taxon>
        <taxon>Dikarya</taxon>
        <taxon>Ascomycota</taxon>
        <taxon>Pezizomycotina</taxon>
        <taxon>Eurotiomycetes</taxon>
        <taxon>Eurotiomycetidae</taxon>
        <taxon>Eurotiales</taxon>
        <taxon>Aspergillaceae</taxon>
        <taxon>Penicillium</taxon>
    </lineage>
</organism>
<keyword evidence="1" id="KW-0812">Transmembrane</keyword>
<feature type="transmembrane region" description="Helical" evidence="1">
    <location>
        <begin position="98"/>
        <end position="119"/>
    </location>
</feature>
<evidence type="ECO:0000256" key="1">
    <source>
        <dbReference type="SAM" id="Phobius"/>
    </source>
</evidence>
<dbReference type="PANTHER" id="PTHR38794:SF3">
    <property type="entry name" value="INTEGRAL MEMBRANE PROTEIN"/>
    <property type="match status" value="1"/>
</dbReference>
<evidence type="ECO:0000313" key="3">
    <source>
        <dbReference type="EMBL" id="KAJ5546785.1"/>
    </source>
</evidence>
<keyword evidence="1" id="KW-1133">Transmembrane helix</keyword>
<dbReference type="EMBL" id="JAQIZZ010000003">
    <property type="protein sequence ID" value="KAJ5546785.1"/>
    <property type="molecule type" value="Genomic_DNA"/>
</dbReference>
<feature type="transmembrane region" description="Helical" evidence="1">
    <location>
        <begin position="20"/>
        <end position="41"/>
    </location>
</feature>
<dbReference type="Proteomes" id="UP001220324">
    <property type="component" value="Unassembled WGS sequence"/>
</dbReference>
<gene>
    <name evidence="3" type="ORF">N7494_004370</name>
</gene>
<feature type="transmembrane region" description="Helical" evidence="1">
    <location>
        <begin position="53"/>
        <end position="78"/>
    </location>
</feature>